<dbReference type="EMBL" id="FNRL01000038">
    <property type="protein sequence ID" value="SEB08121.1"/>
    <property type="molecule type" value="Genomic_DNA"/>
</dbReference>
<gene>
    <name evidence="2" type="ORF">SAMN05660909_05269</name>
</gene>
<dbReference type="AlphaFoldDB" id="A0A1H4GFS6"/>
<name>A0A1H4GFS6_9BACT</name>
<feature type="signal peptide" evidence="1">
    <location>
        <begin position="1"/>
        <end position="19"/>
    </location>
</feature>
<dbReference type="OrthoDB" id="674886at2"/>
<organism evidence="2 3">
    <name type="scientific">Chitinophaga terrae</name>
    <name type="common">ex Kim and Jung 2007</name>
    <dbReference type="NCBI Taxonomy" id="408074"/>
    <lineage>
        <taxon>Bacteria</taxon>
        <taxon>Pseudomonadati</taxon>
        <taxon>Bacteroidota</taxon>
        <taxon>Chitinophagia</taxon>
        <taxon>Chitinophagales</taxon>
        <taxon>Chitinophagaceae</taxon>
        <taxon>Chitinophaga</taxon>
    </lineage>
</organism>
<dbReference type="Gene3D" id="2.60.40.2340">
    <property type="match status" value="1"/>
</dbReference>
<accession>A0A1H4GFS6</accession>
<keyword evidence="1" id="KW-0732">Signal</keyword>
<evidence type="ECO:0000256" key="1">
    <source>
        <dbReference type="SAM" id="SignalP"/>
    </source>
</evidence>
<dbReference type="STRING" id="408074.SAMN05660909_05269"/>
<dbReference type="Proteomes" id="UP000199656">
    <property type="component" value="Unassembled WGS sequence"/>
</dbReference>
<reference evidence="3" key="1">
    <citation type="submission" date="2016-10" db="EMBL/GenBank/DDBJ databases">
        <authorList>
            <person name="Varghese N."/>
            <person name="Submissions S."/>
        </authorList>
    </citation>
    <scope>NUCLEOTIDE SEQUENCE [LARGE SCALE GENOMIC DNA]</scope>
    <source>
        <strain evidence="3">DSM 23920</strain>
    </source>
</reference>
<proteinExistence type="predicted"/>
<keyword evidence="3" id="KW-1185">Reference proteome</keyword>
<dbReference type="RefSeq" id="WP_139170399.1">
    <property type="nucleotide sequence ID" value="NZ_BKAT01000061.1"/>
</dbReference>
<feature type="chain" id="PRO_5011702473" description="DUF4397 domain-containing protein" evidence="1">
    <location>
        <begin position="20"/>
        <end position="248"/>
    </location>
</feature>
<sequence length="248" mass="27553">MKNFYFALLAMLATLPACTKTETVPYLPATGNQLLEYKIVNVQGNPIYGAINQADTIVTVYLPFYLQLTSLEPAIKVSEGATVTPASGTMIENLLEVFRTGRTIRYEVKSKDGKIKSYKLDIQVQQPAVTLEEVSKEADKPNEYVIDMKKDYDSFSFSVNGTGFASSQEMISAVLVDETNKEYGPLPMSTFNTTDLTYLNFVVTKYKPGQSSEILATLPATGLYRVRVYSYAKVATTQNPIRITLLNK</sequence>
<evidence type="ECO:0000313" key="3">
    <source>
        <dbReference type="Proteomes" id="UP000199656"/>
    </source>
</evidence>
<protein>
    <recommendedName>
        <fullName evidence="4">DUF4397 domain-containing protein</fullName>
    </recommendedName>
</protein>
<evidence type="ECO:0008006" key="4">
    <source>
        <dbReference type="Google" id="ProtNLM"/>
    </source>
</evidence>
<evidence type="ECO:0000313" key="2">
    <source>
        <dbReference type="EMBL" id="SEB08121.1"/>
    </source>
</evidence>